<dbReference type="GO" id="GO:0004222">
    <property type="term" value="F:metalloendopeptidase activity"/>
    <property type="evidence" value="ECO:0007669"/>
    <property type="project" value="InterPro"/>
</dbReference>
<gene>
    <name evidence="13" type="ORF">E3T61_17235</name>
</gene>
<dbReference type="SUPFAM" id="SSF50156">
    <property type="entry name" value="PDZ domain-like"/>
    <property type="match status" value="1"/>
</dbReference>
<dbReference type="AlphaFoldDB" id="A0A4R9BKB5"/>
<dbReference type="SMART" id="SM00228">
    <property type="entry name" value="PDZ"/>
    <property type="match status" value="1"/>
</dbReference>
<dbReference type="InterPro" id="IPR008915">
    <property type="entry name" value="Peptidase_M50"/>
</dbReference>
<dbReference type="EMBL" id="SOHM01000034">
    <property type="protein sequence ID" value="TFD85886.1"/>
    <property type="molecule type" value="Genomic_DNA"/>
</dbReference>
<keyword evidence="10 11" id="KW-0472">Membrane</keyword>
<dbReference type="Proteomes" id="UP000298468">
    <property type="component" value="Unassembled WGS sequence"/>
</dbReference>
<proteinExistence type="inferred from homology"/>
<evidence type="ECO:0000313" key="13">
    <source>
        <dbReference type="EMBL" id="TFD85886.1"/>
    </source>
</evidence>
<evidence type="ECO:0000256" key="6">
    <source>
        <dbReference type="ARBA" id="ARBA00022801"/>
    </source>
</evidence>
<name>A0A4R9BKB5_9MICO</name>
<dbReference type="PANTHER" id="PTHR42837">
    <property type="entry name" value="REGULATOR OF SIGMA-E PROTEASE RSEP"/>
    <property type="match status" value="1"/>
</dbReference>
<dbReference type="InterPro" id="IPR041489">
    <property type="entry name" value="PDZ_6"/>
</dbReference>
<evidence type="ECO:0000256" key="8">
    <source>
        <dbReference type="ARBA" id="ARBA00022989"/>
    </source>
</evidence>
<dbReference type="InterPro" id="IPR004387">
    <property type="entry name" value="Pept_M50_Zn"/>
</dbReference>
<dbReference type="OrthoDB" id="9782003at2"/>
<keyword evidence="7" id="KW-0862">Zinc</keyword>
<keyword evidence="4" id="KW-0645">Protease</keyword>
<comment type="similarity">
    <text evidence="3">Belongs to the peptidase M50B family.</text>
</comment>
<dbReference type="Pfam" id="PF02163">
    <property type="entry name" value="Peptidase_M50"/>
    <property type="match status" value="1"/>
</dbReference>
<dbReference type="CDD" id="cd23081">
    <property type="entry name" value="cpPDZ_EcRseP-like"/>
    <property type="match status" value="1"/>
</dbReference>
<evidence type="ECO:0000313" key="14">
    <source>
        <dbReference type="Proteomes" id="UP000298468"/>
    </source>
</evidence>
<dbReference type="InterPro" id="IPR001478">
    <property type="entry name" value="PDZ"/>
</dbReference>
<keyword evidence="14" id="KW-1185">Reference proteome</keyword>
<evidence type="ECO:0000256" key="11">
    <source>
        <dbReference type="SAM" id="Phobius"/>
    </source>
</evidence>
<comment type="caution">
    <text evidence="13">The sequence shown here is derived from an EMBL/GenBank/DDBJ whole genome shotgun (WGS) entry which is preliminary data.</text>
</comment>
<evidence type="ECO:0000259" key="12">
    <source>
        <dbReference type="SMART" id="SM00228"/>
    </source>
</evidence>
<dbReference type="GO" id="GO:0006508">
    <property type="term" value="P:proteolysis"/>
    <property type="evidence" value="ECO:0007669"/>
    <property type="project" value="UniProtKB-KW"/>
</dbReference>
<dbReference type="PANTHER" id="PTHR42837:SF2">
    <property type="entry name" value="MEMBRANE METALLOPROTEASE ARASP2, CHLOROPLASTIC-RELATED"/>
    <property type="match status" value="1"/>
</dbReference>
<evidence type="ECO:0000256" key="10">
    <source>
        <dbReference type="ARBA" id="ARBA00023136"/>
    </source>
</evidence>
<feature type="domain" description="PDZ" evidence="12">
    <location>
        <begin position="176"/>
        <end position="246"/>
    </location>
</feature>
<keyword evidence="6" id="KW-0378">Hydrolase</keyword>
<evidence type="ECO:0000256" key="4">
    <source>
        <dbReference type="ARBA" id="ARBA00022670"/>
    </source>
</evidence>
<evidence type="ECO:0000256" key="2">
    <source>
        <dbReference type="ARBA" id="ARBA00004141"/>
    </source>
</evidence>
<comment type="subcellular location">
    <subcellularLocation>
        <location evidence="2">Membrane</location>
        <topology evidence="2">Multi-pass membrane protein</topology>
    </subcellularLocation>
</comment>
<sequence length="456" mass="47973">MLLYILGVAVVVVGLALSIGLHEIGHLVPAKLFGVKVTQYMIGFGPTIWSKRKGETEYGVKALPLGGYISMIGMFPPAKNGAATRSNSTGFFQQLVQEGDPDPKPGARPTMIEEARQASADTIGEGEDHRAFYKLPVFKRVIIMLGGPFMNLLIAVVLFAVLLMGFGTTQASTTVGSVSACVLPATSDRQTCAEGDEAAPGAAAGLKPGDRLVSIDGTAITSWDQSTAIIRESSGTPLQVIVERDGAEQTLVITPKLTERYVTDDANEVVTDANGDPQTTEVGFVGIGPAGELVQQPITAVLPAVGENIAGVFHMILNLPERLIDVANAAFGSGERDPNGPISVVGVGRVAGEIASIDTIPLHSKVASLLGLLGSLNIALFVFNLVPLMPLDGGHVAGALWEGIRRWFAKLFKRRDPGPVDTAKLMPLTFAVVIVLGGMSLLLMYADIVNPINIFG</sequence>
<keyword evidence="8 11" id="KW-1133">Transmembrane helix</keyword>
<reference evidence="13 14" key="1">
    <citation type="submission" date="2019-03" db="EMBL/GenBank/DDBJ databases">
        <title>Genomics of glacier-inhabiting Cryobacterium strains.</title>
        <authorList>
            <person name="Liu Q."/>
            <person name="Xin Y.-H."/>
        </authorList>
    </citation>
    <scope>NUCLEOTIDE SEQUENCE [LARGE SCALE GENOMIC DNA]</scope>
    <source>
        <strain evidence="13 14">Sr59</strain>
    </source>
</reference>
<evidence type="ECO:0000256" key="7">
    <source>
        <dbReference type="ARBA" id="ARBA00022833"/>
    </source>
</evidence>
<evidence type="ECO:0000256" key="5">
    <source>
        <dbReference type="ARBA" id="ARBA00022692"/>
    </source>
</evidence>
<feature type="transmembrane region" description="Helical" evidence="11">
    <location>
        <begin position="425"/>
        <end position="446"/>
    </location>
</feature>
<comment type="cofactor">
    <cofactor evidence="1">
        <name>Zn(2+)</name>
        <dbReference type="ChEBI" id="CHEBI:29105"/>
    </cofactor>
</comment>
<keyword evidence="9" id="KW-0482">Metalloprotease</keyword>
<protein>
    <submittedName>
        <fullName evidence="13">PDZ domain-containing protein</fullName>
    </submittedName>
</protein>
<dbReference type="InterPro" id="IPR036034">
    <property type="entry name" value="PDZ_sf"/>
</dbReference>
<keyword evidence="5 11" id="KW-0812">Transmembrane</keyword>
<feature type="transmembrane region" description="Helical" evidence="11">
    <location>
        <begin position="141"/>
        <end position="163"/>
    </location>
</feature>
<dbReference type="GO" id="GO:0016020">
    <property type="term" value="C:membrane"/>
    <property type="evidence" value="ECO:0007669"/>
    <property type="project" value="UniProtKB-SubCell"/>
</dbReference>
<dbReference type="CDD" id="cd05709">
    <property type="entry name" value="S2P-M50"/>
    <property type="match status" value="1"/>
</dbReference>
<evidence type="ECO:0000256" key="9">
    <source>
        <dbReference type="ARBA" id="ARBA00023049"/>
    </source>
</evidence>
<organism evidence="13 14">
    <name type="scientific">Cryobacterium lactosi</name>
    <dbReference type="NCBI Taxonomy" id="1259202"/>
    <lineage>
        <taxon>Bacteria</taxon>
        <taxon>Bacillati</taxon>
        <taxon>Actinomycetota</taxon>
        <taxon>Actinomycetes</taxon>
        <taxon>Micrococcales</taxon>
        <taxon>Microbacteriaceae</taxon>
        <taxon>Cryobacterium</taxon>
    </lineage>
</organism>
<evidence type="ECO:0000256" key="1">
    <source>
        <dbReference type="ARBA" id="ARBA00001947"/>
    </source>
</evidence>
<dbReference type="Pfam" id="PF17820">
    <property type="entry name" value="PDZ_6"/>
    <property type="match status" value="1"/>
</dbReference>
<feature type="transmembrane region" description="Helical" evidence="11">
    <location>
        <begin position="366"/>
        <end position="386"/>
    </location>
</feature>
<dbReference type="CDD" id="cd06163">
    <property type="entry name" value="S2P-M50_PDZ_RseP-like"/>
    <property type="match status" value="1"/>
</dbReference>
<accession>A0A4R9BKB5</accession>
<dbReference type="Gene3D" id="2.30.42.10">
    <property type="match status" value="1"/>
</dbReference>
<evidence type="ECO:0000256" key="3">
    <source>
        <dbReference type="ARBA" id="ARBA00007931"/>
    </source>
</evidence>